<dbReference type="GO" id="GO:0016491">
    <property type="term" value="F:oxidoreductase activity"/>
    <property type="evidence" value="ECO:0007669"/>
    <property type="project" value="InterPro"/>
</dbReference>
<sequence length="185" mass="20963">MTHHYSFVGGTEGPWRVIGCDTIVGAPLEAVPRLSVINAPALDLPDRGAWVLQGFTSNVRYAERHEINQLRAKQEGLGRAVSSCAALIPIRKNAAWWALSQDERRAVFETQSHHTEIGLDYLPQIARQLHHSRDLGEPFDFLTWFEFAPEHTAAFEALLVRLRASPEWTYIEREVDIRLVRDVPG</sequence>
<dbReference type="Proteomes" id="UP000199758">
    <property type="component" value="Unassembled WGS sequence"/>
</dbReference>
<dbReference type="STRING" id="490188.SAMN04488068_2563"/>
<protein>
    <submittedName>
        <fullName evidence="4">Chlorite dismutase</fullName>
    </submittedName>
</protein>
<keyword evidence="5" id="KW-1185">Reference proteome</keyword>
<keyword evidence="3" id="KW-0408">Iron</keyword>
<reference evidence="4 5" key="1">
    <citation type="submission" date="2016-11" db="EMBL/GenBank/DDBJ databases">
        <authorList>
            <person name="Jaros S."/>
            <person name="Januszkiewicz K."/>
            <person name="Wedrychowicz H."/>
        </authorList>
    </citation>
    <scope>NUCLEOTIDE SEQUENCE [LARGE SCALE GENOMIC DNA]</scope>
    <source>
        <strain evidence="4 5">CGMCC 1.7049</strain>
    </source>
</reference>
<dbReference type="GO" id="GO:0020037">
    <property type="term" value="F:heme binding"/>
    <property type="evidence" value="ECO:0007669"/>
    <property type="project" value="InterPro"/>
</dbReference>
<evidence type="ECO:0000313" key="4">
    <source>
        <dbReference type="EMBL" id="SHH12468.1"/>
    </source>
</evidence>
<dbReference type="GO" id="GO:0046872">
    <property type="term" value="F:metal ion binding"/>
    <property type="evidence" value="ECO:0007669"/>
    <property type="project" value="UniProtKB-KW"/>
</dbReference>
<dbReference type="OrthoDB" id="212165at2"/>
<evidence type="ECO:0000256" key="3">
    <source>
        <dbReference type="ARBA" id="ARBA00023004"/>
    </source>
</evidence>
<dbReference type="RefSeq" id="WP_072898076.1">
    <property type="nucleotide sequence ID" value="NZ_FQWZ01000006.1"/>
</dbReference>
<evidence type="ECO:0000256" key="2">
    <source>
        <dbReference type="ARBA" id="ARBA00022723"/>
    </source>
</evidence>
<dbReference type="Pfam" id="PF06778">
    <property type="entry name" value="Chlor_dismutase"/>
    <property type="match status" value="1"/>
</dbReference>
<keyword evidence="2" id="KW-0479">Metal-binding</keyword>
<organism evidence="4 5">
    <name type="scientific">Hydrocarboniphaga daqingensis</name>
    <dbReference type="NCBI Taxonomy" id="490188"/>
    <lineage>
        <taxon>Bacteria</taxon>
        <taxon>Pseudomonadati</taxon>
        <taxon>Pseudomonadota</taxon>
        <taxon>Gammaproteobacteria</taxon>
        <taxon>Nevskiales</taxon>
        <taxon>Nevskiaceae</taxon>
        <taxon>Hydrocarboniphaga</taxon>
    </lineage>
</organism>
<dbReference type="AlphaFoldDB" id="A0A1M5QER4"/>
<dbReference type="EMBL" id="FQWZ01000006">
    <property type="protein sequence ID" value="SHH12468.1"/>
    <property type="molecule type" value="Genomic_DNA"/>
</dbReference>
<keyword evidence="1" id="KW-0349">Heme</keyword>
<evidence type="ECO:0000313" key="5">
    <source>
        <dbReference type="Proteomes" id="UP000199758"/>
    </source>
</evidence>
<name>A0A1M5QER4_9GAMM</name>
<evidence type="ECO:0000256" key="1">
    <source>
        <dbReference type="ARBA" id="ARBA00022617"/>
    </source>
</evidence>
<accession>A0A1M5QER4</accession>
<gene>
    <name evidence="4" type="ORF">SAMN04488068_2563</name>
</gene>
<dbReference type="Gene3D" id="3.30.70.3420">
    <property type="match status" value="1"/>
</dbReference>
<dbReference type="InterPro" id="IPR010644">
    <property type="entry name" value="ChdC/CLD"/>
</dbReference>
<dbReference type="SUPFAM" id="SSF54909">
    <property type="entry name" value="Dimeric alpha+beta barrel"/>
    <property type="match status" value="1"/>
</dbReference>
<dbReference type="InterPro" id="IPR011008">
    <property type="entry name" value="Dimeric_a/b-barrel"/>
</dbReference>
<proteinExistence type="predicted"/>